<dbReference type="PANTHER" id="PTHR31284">
    <property type="entry name" value="ACID PHOSPHATASE-LIKE PROTEIN"/>
    <property type="match status" value="1"/>
</dbReference>
<dbReference type="InterPro" id="IPR023214">
    <property type="entry name" value="HAD_sf"/>
</dbReference>
<evidence type="ECO:0000313" key="3">
    <source>
        <dbReference type="Proteomes" id="UP000199053"/>
    </source>
</evidence>
<protein>
    <submittedName>
        <fullName evidence="2">HAD superfamily, subfamily IIIB (Acid phosphatase)</fullName>
    </submittedName>
</protein>
<feature type="signal peptide" evidence="1">
    <location>
        <begin position="1"/>
        <end position="22"/>
    </location>
</feature>
<dbReference type="Gene3D" id="3.40.50.1000">
    <property type="entry name" value="HAD superfamily/HAD-like"/>
    <property type="match status" value="1"/>
</dbReference>
<sequence>MFVRFILVLFLFSAAGCVSTSAKRVNNSHLMISIPDARLRILEYHESGQYDRDVEAKTRKIEEVVKKAIADGVKYPAVIMSVEDVLVSTYNIRKKQGFADNSCARKALDYSVILGILPVIKPSVKVFESLLSRGIPVFIISHRPENLRVSILENLAGAGYSGWSGLYLLPPNHQDDSSGFYEEVRKGLHRTGINIVATVGAIPSDIAGEQTGTPILYPNYIYSLR</sequence>
<accession>A0A1G9HTD9</accession>
<reference evidence="3" key="1">
    <citation type="submission" date="2016-10" db="EMBL/GenBank/DDBJ databases">
        <authorList>
            <person name="Varghese N."/>
            <person name="Submissions S."/>
        </authorList>
    </citation>
    <scope>NUCLEOTIDE SEQUENCE [LARGE SCALE GENOMIC DNA]</scope>
    <source>
        <strain evidence="3">DSM 16995</strain>
    </source>
</reference>
<dbReference type="Proteomes" id="UP000199053">
    <property type="component" value="Unassembled WGS sequence"/>
</dbReference>
<proteinExistence type="predicted"/>
<feature type="chain" id="PRO_5011638300" evidence="1">
    <location>
        <begin position="23"/>
        <end position="225"/>
    </location>
</feature>
<dbReference type="Pfam" id="PF03767">
    <property type="entry name" value="Acid_phosphat_B"/>
    <property type="match status" value="1"/>
</dbReference>
<dbReference type="EMBL" id="FNGA01000003">
    <property type="protein sequence ID" value="SDL15984.1"/>
    <property type="molecule type" value="Genomic_DNA"/>
</dbReference>
<dbReference type="RefSeq" id="WP_244512256.1">
    <property type="nucleotide sequence ID" value="NZ_FNGA01000003.1"/>
</dbReference>
<dbReference type="InterPro" id="IPR005519">
    <property type="entry name" value="Acid_phosphat_B-like"/>
</dbReference>
<evidence type="ECO:0000313" key="2">
    <source>
        <dbReference type="EMBL" id="SDL15984.1"/>
    </source>
</evidence>
<dbReference type="STRING" id="246191.SAMN05660337_2296"/>
<gene>
    <name evidence="2" type="ORF">SAMN05660337_2296</name>
</gene>
<evidence type="ECO:0000256" key="1">
    <source>
        <dbReference type="SAM" id="SignalP"/>
    </source>
</evidence>
<keyword evidence="1" id="KW-0732">Signal</keyword>
<name>A0A1G9HTD9_9BACT</name>
<keyword evidence="3" id="KW-1185">Reference proteome</keyword>
<dbReference type="AlphaFoldDB" id="A0A1G9HTD9"/>
<organism evidence="2 3">
    <name type="scientific">Maridesulfovibrio ferrireducens</name>
    <dbReference type="NCBI Taxonomy" id="246191"/>
    <lineage>
        <taxon>Bacteria</taxon>
        <taxon>Pseudomonadati</taxon>
        <taxon>Thermodesulfobacteriota</taxon>
        <taxon>Desulfovibrionia</taxon>
        <taxon>Desulfovibrionales</taxon>
        <taxon>Desulfovibrionaceae</taxon>
        <taxon>Maridesulfovibrio</taxon>
    </lineage>
</organism>
<dbReference type="PROSITE" id="PS51257">
    <property type="entry name" value="PROKAR_LIPOPROTEIN"/>
    <property type="match status" value="1"/>
</dbReference>
<dbReference type="PANTHER" id="PTHR31284:SF10">
    <property type="entry name" value="ACID PHOSPHATASE-LIKE PROTEIN"/>
    <property type="match status" value="1"/>
</dbReference>